<feature type="region of interest" description="Disordered" evidence="1">
    <location>
        <begin position="91"/>
        <end position="112"/>
    </location>
</feature>
<sequence length="112" mass="12364">MKRQKKREKEEAVRQARGDTQQKMATLTWNIEKEYKLEPFLSKFQLNVTCQSFITAPATADKVTCSPGPDGLETLLAVLTLGDGKGPFTNHVDSEGEDLQNVHTLSTGGLID</sequence>
<gene>
    <name evidence="2" type="ORF">ElyMa_006842400</name>
</gene>
<feature type="compositionally biased region" description="Polar residues" evidence="1">
    <location>
        <begin position="101"/>
        <end position="112"/>
    </location>
</feature>
<organism evidence="2 3">
    <name type="scientific">Elysia marginata</name>
    <dbReference type="NCBI Taxonomy" id="1093978"/>
    <lineage>
        <taxon>Eukaryota</taxon>
        <taxon>Metazoa</taxon>
        <taxon>Spiralia</taxon>
        <taxon>Lophotrochozoa</taxon>
        <taxon>Mollusca</taxon>
        <taxon>Gastropoda</taxon>
        <taxon>Heterobranchia</taxon>
        <taxon>Euthyneura</taxon>
        <taxon>Panpulmonata</taxon>
        <taxon>Sacoglossa</taxon>
        <taxon>Placobranchoidea</taxon>
        <taxon>Plakobranchidae</taxon>
        <taxon>Elysia</taxon>
    </lineage>
</organism>
<keyword evidence="3" id="KW-1185">Reference proteome</keyword>
<dbReference type="Proteomes" id="UP000762676">
    <property type="component" value="Unassembled WGS sequence"/>
</dbReference>
<evidence type="ECO:0000313" key="2">
    <source>
        <dbReference type="EMBL" id="GFS18225.1"/>
    </source>
</evidence>
<dbReference type="AlphaFoldDB" id="A0AAV4J764"/>
<dbReference type="EMBL" id="BMAT01013683">
    <property type="protein sequence ID" value="GFS18225.1"/>
    <property type="molecule type" value="Genomic_DNA"/>
</dbReference>
<proteinExistence type="predicted"/>
<evidence type="ECO:0000256" key="1">
    <source>
        <dbReference type="SAM" id="MobiDB-lite"/>
    </source>
</evidence>
<protein>
    <submittedName>
        <fullName evidence="2">Uncharacterized protein</fullName>
    </submittedName>
</protein>
<reference evidence="2 3" key="1">
    <citation type="journal article" date="2021" name="Elife">
        <title>Chloroplast acquisition without the gene transfer in kleptoplastic sea slugs, Plakobranchus ocellatus.</title>
        <authorList>
            <person name="Maeda T."/>
            <person name="Takahashi S."/>
            <person name="Yoshida T."/>
            <person name="Shimamura S."/>
            <person name="Takaki Y."/>
            <person name="Nagai Y."/>
            <person name="Toyoda A."/>
            <person name="Suzuki Y."/>
            <person name="Arimoto A."/>
            <person name="Ishii H."/>
            <person name="Satoh N."/>
            <person name="Nishiyama T."/>
            <person name="Hasebe M."/>
            <person name="Maruyama T."/>
            <person name="Minagawa J."/>
            <person name="Obokata J."/>
            <person name="Shigenobu S."/>
        </authorList>
    </citation>
    <scope>NUCLEOTIDE SEQUENCE [LARGE SCALE GENOMIC DNA]</scope>
</reference>
<comment type="caution">
    <text evidence="2">The sequence shown here is derived from an EMBL/GenBank/DDBJ whole genome shotgun (WGS) entry which is preliminary data.</text>
</comment>
<name>A0AAV4J764_9GAST</name>
<feature type="region of interest" description="Disordered" evidence="1">
    <location>
        <begin position="1"/>
        <end position="20"/>
    </location>
</feature>
<evidence type="ECO:0000313" key="3">
    <source>
        <dbReference type="Proteomes" id="UP000762676"/>
    </source>
</evidence>
<accession>A0AAV4J764</accession>
<feature type="compositionally biased region" description="Basic and acidic residues" evidence="1">
    <location>
        <begin position="7"/>
        <end position="17"/>
    </location>
</feature>